<protein>
    <submittedName>
        <fullName evidence="9">Alpha-hydroxy-acid oxidizing enzyme</fullName>
    </submittedName>
</protein>
<evidence type="ECO:0000313" key="9">
    <source>
        <dbReference type="EMBL" id="AVQ00035.1"/>
    </source>
</evidence>
<dbReference type="InterPro" id="IPR013785">
    <property type="entry name" value="Aldolase_TIM"/>
</dbReference>
<dbReference type="GO" id="GO:0010181">
    <property type="term" value="F:FMN binding"/>
    <property type="evidence" value="ECO:0007669"/>
    <property type="project" value="InterPro"/>
</dbReference>
<dbReference type="PIRSF" id="PIRSF000138">
    <property type="entry name" value="Al-hdrx_acd_dh"/>
    <property type="match status" value="1"/>
</dbReference>
<dbReference type="PROSITE" id="PS51349">
    <property type="entry name" value="FMN_HYDROXY_ACID_DH_2"/>
    <property type="match status" value="1"/>
</dbReference>
<dbReference type="PANTHER" id="PTHR10578:SF107">
    <property type="entry name" value="2-HYDROXYACID OXIDASE 1"/>
    <property type="match status" value="1"/>
</dbReference>
<dbReference type="PANTHER" id="PTHR10578">
    <property type="entry name" value="S -2-HYDROXY-ACID OXIDASE-RELATED"/>
    <property type="match status" value="1"/>
</dbReference>
<evidence type="ECO:0000313" key="10">
    <source>
        <dbReference type="Proteomes" id="UP000241074"/>
    </source>
</evidence>
<feature type="binding site" evidence="7">
    <location>
        <position position="109"/>
    </location>
    <ligand>
        <name>FMN</name>
        <dbReference type="ChEBI" id="CHEBI:58210"/>
    </ligand>
</feature>
<feature type="binding site" evidence="7">
    <location>
        <position position="255"/>
    </location>
    <ligand>
        <name>glyoxylate</name>
        <dbReference type="ChEBI" id="CHEBI:36655"/>
    </ligand>
</feature>
<feature type="binding site" evidence="7">
    <location>
        <position position="132"/>
    </location>
    <ligand>
        <name>glyoxylate</name>
        <dbReference type="ChEBI" id="CHEBI:36655"/>
    </ligand>
</feature>
<feature type="binding site" evidence="7">
    <location>
        <position position="258"/>
    </location>
    <ligand>
        <name>FMN</name>
        <dbReference type="ChEBI" id="CHEBI:58210"/>
    </ligand>
</feature>
<gene>
    <name evidence="9" type="ORF">C7S18_07265</name>
</gene>
<feature type="binding site" evidence="7">
    <location>
        <begin position="286"/>
        <end position="290"/>
    </location>
    <ligand>
        <name>FMN</name>
        <dbReference type="ChEBI" id="CHEBI:58210"/>
    </ligand>
</feature>
<proteinExistence type="inferred from homology"/>
<feature type="binding site" evidence="7">
    <location>
        <position position="253"/>
    </location>
    <ligand>
        <name>FMN</name>
        <dbReference type="ChEBI" id="CHEBI:58210"/>
    </ligand>
</feature>
<comment type="cofactor">
    <cofactor evidence="1">
        <name>FMN</name>
        <dbReference type="ChEBI" id="CHEBI:58210"/>
    </cofactor>
</comment>
<dbReference type="Gene3D" id="3.20.20.70">
    <property type="entry name" value="Aldolase class I"/>
    <property type="match status" value="1"/>
</dbReference>
<sequence>MLPPDLLSAADYERHANVRLPPAVWAWLEGGSGDEASLIANRRAFESWSIVPRVLRRSGQGSTRVRLLGQQLAMPILLAPIGQMARFHVDGEVAVARAAAAAGTQLIASSNSSLPISDIANQVGNSSWFQLYWQGNRERTLALLHRAEAAGCTAIVLTLDTPIQPASPRAQVAGASALPFACPNLRDLPALPPRSLQPGDSVIFQGAMADAPDAEDVAWLRARTKRPLLAKGVMHPDDAALLIALGCDGLVVSNHGGRALPSAPASLTVLPAIRRQVGPAALVLMDGGVRTGCDVFKALALGANAVLLGRPQAHALAVAGALGVAHLLRLLHDELSTCMALAGRFRVSDIVCDDLLANP</sequence>
<dbReference type="InterPro" id="IPR012133">
    <property type="entry name" value="Alpha-hydoxy_acid_DH_FMN"/>
</dbReference>
<evidence type="ECO:0000256" key="7">
    <source>
        <dbReference type="PIRSR" id="PIRSR000138-2"/>
    </source>
</evidence>
<evidence type="ECO:0000256" key="1">
    <source>
        <dbReference type="ARBA" id="ARBA00001917"/>
    </source>
</evidence>
<organism evidence="9 10">
    <name type="scientific">Ahniella affigens</name>
    <dbReference type="NCBI Taxonomy" id="2021234"/>
    <lineage>
        <taxon>Bacteria</taxon>
        <taxon>Pseudomonadati</taxon>
        <taxon>Pseudomonadota</taxon>
        <taxon>Gammaproteobacteria</taxon>
        <taxon>Lysobacterales</taxon>
        <taxon>Rhodanobacteraceae</taxon>
        <taxon>Ahniella</taxon>
    </lineage>
</organism>
<dbReference type="KEGG" id="xba:C7S18_07265"/>
<evidence type="ECO:0000256" key="5">
    <source>
        <dbReference type="ARBA" id="ARBA00024042"/>
    </source>
</evidence>
<evidence type="ECO:0000256" key="6">
    <source>
        <dbReference type="PIRSR" id="PIRSR000138-1"/>
    </source>
</evidence>
<dbReference type="OrthoDB" id="9770452at2"/>
<keyword evidence="3 7" id="KW-0288">FMN</keyword>
<dbReference type="Proteomes" id="UP000241074">
    <property type="component" value="Chromosome"/>
</dbReference>
<dbReference type="InterPro" id="IPR037396">
    <property type="entry name" value="FMN_HAD"/>
</dbReference>
<name>A0A2P1PYY5_9GAMM</name>
<feature type="binding site" evidence="7">
    <location>
        <position position="231"/>
    </location>
    <ligand>
        <name>FMN</name>
        <dbReference type="ChEBI" id="CHEBI:58210"/>
    </ligand>
</feature>
<dbReference type="EMBL" id="CP027860">
    <property type="protein sequence ID" value="AVQ00035.1"/>
    <property type="molecule type" value="Genomic_DNA"/>
</dbReference>
<dbReference type="GO" id="GO:0016491">
    <property type="term" value="F:oxidoreductase activity"/>
    <property type="evidence" value="ECO:0007669"/>
    <property type="project" value="UniProtKB-KW"/>
</dbReference>
<dbReference type="AlphaFoldDB" id="A0A2P1PYY5"/>
<dbReference type="SUPFAM" id="SSF51395">
    <property type="entry name" value="FMN-linked oxidoreductases"/>
    <property type="match status" value="1"/>
</dbReference>
<evidence type="ECO:0000256" key="4">
    <source>
        <dbReference type="ARBA" id="ARBA00023002"/>
    </source>
</evidence>
<evidence type="ECO:0000256" key="3">
    <source>
        <dbReference type="ARBA" id="ARBA00022643"/>
    </source>
</evidence>
<dbReference type="InterPro" id="IPR000262">
    <property type="entry name" value="FMN-dep_DH"/>
</dbReference>
<feature type="binding site" evidence="7">
    <location>
        <begin position="80"/>
        <end position="82"/>
    </location>
    <ligand>
        <name>FMN</name>
        <dbReference type="ChEBI" id="CHEBI:58210"/>
    </ligand>
</feature>
<evidence type="ECO:0000256" key="2">
    <source>
        <dbReference type="ARBA" id="ARBA00022630"/>
    </source>
</evidence>
<feature type="domain" description="FMN hydroxy acid dehydrogenase" evidence="8">
    <location>
        <begin position="1"/>
        <end position="359"/>
    </location>
</feature>
<dbReference type="Pfam" id="PF01070">
    <property type="entry name" value="FMN_dh"/>
    <property type="match status" value="1"/>
</dbReference>
<accession>A0A2P1PYY5</accession>
<feature type="binding site" evidence="7">
    <location>
        <begin position="309"/>
        <end position="310"/>
    </location>
    <ligand>
        <name>FMN</name>
        <dbReference type="ChEBI" id="CHEBI:58210"/>
    </ligand>
</feature>
<reference evidence="9 10" key="2">
    <citation type="submission" date="2018-03" db="EMBL/GenBank/DDBJ databases">
        <authorList>
            <person name="Keele B.F."/>
        </authorList>
    </citation>
    <scope>NUCLEOTIDE SEQUENCE [LARGE SCALE GENOMIC DNA]</scope>
    <source>
        <strain evidence="9 10">D13</strain>
    </source>
</reference>
<dbReference type="CDD" id="cd02809">
    <property type="entry name" value="alpha_hydroxyacid_oxid_FMN"/>
    <property type="match status" value="1"/>
</dbReference>
<feature type="binding site" evidence="7">
    <location>
        <position position="158"/>
    </location>
    <ligand>
        <name>FMN</name>
        <dbReference type="ChEBI" id="CHEBI:58210"/>
    </ligand>
</feature>
<feature type="active site" description="Proton acceptor" evidence="6">
    <location>
        <position position="255"/>
    </location>
</feature>
<comment type="similarity">
    <text evidence="5">Belongs to the FMN-dependent alpha-hydroxy acid dehydrogenase family.</text>
</comment>
<keyword evidence="4" id="KW-0560">Oxidoreductase</keyword>
<reference evidence="9 10" key="1">
    <citation type="submission" date="2018-03" db="EMBL/GenBank/DDBJ databases">
        <title>Ahniella affigens gen. nov., sp. nov., a gammaproteobacterium isolated from sandy soil near a stream.</title>
        <authorList>
            <person name="Ko Y."/>
            <person name="Kim J.-H."/>
        </authorList>
    </citation>
    <scope>NUCLEOTIDE SEQUENCE [LARGE SCALE GENOMIC DNA]</scope>
    <source>
        <strain evidence="9 10">D13</strain>
    </source>
</reference>
<keyword evidence="10" id="KW-1185">Reference proteome</keyword>
<keyword evidence="2 7" id="KW-0285">Flavoprotein</keyword>
<feature type="binding site" evidence="7">
    <location>
        <position position="130"/>
    </location>
    <ligand>
        <name>FMN</name>
        <dbReference type="ChEBI" id="CHEBI:58210"/>
    </ligand>
</feature>
<evidence type="ECO:0000259" key="8">
    <source>
        <dbReference type="PROSITE" id="PS51349"/>
    </source>
</evidence>